<dbReference type="GO" id="GO:0006518">
    <property type="term" value="P:peptide metabolic process"/>
    <property type="evidence" value="ECO:0007669"/>
    <property type="project" value="InterPro"/>
</dbReference>
<dbReference type="NCBIfam" id="NF009920">
    <property type="entry name" value="PRK13381.1"/>
    <property type="match status" value="1"/>
</dbReference>
<accession>A0A5M9I164</accession>
<dbReference type="InterPro" id="IPR001261">
    <property type="entry name" value="ArgE/DapE_CS"/>
</dbReference>
<sequence>MKAFERLLKYAVIRTPSDEESDTVPSSACQFELAQHLYRELFTMGITDVKVDTQCYLYAHIPATPGYEDRPNLGFIAHLDTVSDFCDHRITPEIHEDYNGRELPLGTSGRVLSPDMFPHLKDLKGRTLITSDGTTILGADDKAGIAEIMTMAERILDENIPHGPISIAFTPDEEIGMGAAHFDVEEFGADFAYTLDGDTEGEIQYENFNASKAEFQISGVNVHPGSSKDVMVNASLVAMEINSMLPEGETPRDTDGYEGFYHLIDMKGDVGNAVLRYIIRDHDAAKFEERKETLRNIEKKINQKWGRGTAALTITDQYRNMAEIISGCMHLIENAKKACRNAGVTPLILPIRGGTDGAQLSFKGLPCPNLGTGGHGYHGPYEHITVEGMDAACAVALELVKIYAEQISF</sequence>
<dbReference type="NCBIfam" id="NF003976">
    <property type="entry name" value="PRK05469.1"/>
    <property type="match status" value="1"/>
</dbReference>
<comment type="cofactor">
    <cofactor evidence="11">
        <name>Zn(2+)</name>
        <dbReference type="ChEBI" id="CHEBI:29105"/>
    </cofactor>
    <text evidence="11">Binds 2 Zn(2+) ions per subunit.</text>
</comment>
<dbReference type="CDD" id="cd03892">
    <property type="entry name" value="M20_peptT"/>
    <property type="match status" value="1"/>
</dbReference>
<evidence type="ECO:0000256" key="2">
    <source>
        <dbReference type="ARBA" id="ARBA00009692"/>
    </source>
</evidence>
<dbReference type="InterPro" id="IPR010161">
    <property type="entry name" value="Peptidase_M20B"/>
</dbReference>
<protein>
    <recommendedName>
        <fullName evidence="9">Peptidase T</fullName>
        <ecNumber evidence="9">3.4.11.4</ecNumber>
    </recommendedName>
</protein>
<keyword evidence="8" id="KW-0482">Metalloprotease</keyword>
<feature type="binding site" evidence="11">
    <location>
        <position position="78"/>
    </location>
    <ligand>
        <name>Zn(2+)</name>
        <dbReference type="ChEBI" id="CHEBI:29105"/>
        <label>1</label>
    </ligand>
</feature>
<dbReference type="SUPFAM" id="SSF55031">
    <property type="entry name" value="Bacterial exopeptidase dimerisation domain"/>
    <property type="match status" value="1"/>
</dbReference>
<feature type="binding site" evidence="11">
    <location>
        <position position="196"/>
    </location>
    <ligand>
        <name>Zn(2+)</name>
        <dbReference type="ChEBI" id="CHEBI:29105"/>
        <label>1</label>
    </ligand>
</feature>
<comment type="similarity">
    <text evidence="2">Belongs to the peptidase M20B family.</text>
</comment>
<keyword evidence="14" id="KW-1185">Reference proteome</keyword>
<dbReference type="InterPro" id="IPR011650">
    <property type="entry name" value="Peptidase_M20_dimer"/>
</dbReference>
<dbReference type="GO" id="GO:0008270">
    <property type="term" value="F:zinc ion binding"/>
    <property type="evidence" value="ECO:0007669"/>
    <property type="project" value="InterPro"/>
</dbReference>
<evidence type="ECO:0000256" key="8">
    <source>
        <dbReference type="ARBA" id="ARBA00023049"/>
    </source>
</evidence>
<comment type="catalytic activity">
    <reaction evidence="1">
        <text>Release of the N-terminal residue from a tripeptide.</text>
        <dbReference type="EC" id="3.4.11.4"/>
    </reaction>
</comment>
<dbReference type="PIRSF" id="PIRSF037215">
    <property type="entry name" value="Peptidase_M20B"/>
    <property type="match status" value="1"/>
</dbReference>
<evidence type="ECO:0000256" key="6">
    <source>
        <dbReference type="ARBA" id="ARBA00022801"/>
    </source>
</evidence>
<dbReference type="RefSeq" id="WP_150310063.1">
    <property type="nucleotide sequence ID" value="NZ_VMSO01000001.1"/>
</dbReference>
<dbReference type="OrthoDB" id="9804934at2"/>
<gene>
    <name evidence="13" type="primary">pepT</name>
    <name evidence="13" type="ORF">FNY66_01320</name>
</gene>
<dbReference type="PANTHER" id="PTHR42994">
    <property type="entry name" value="PEPTIDASE T"/>
    <property type="match status" value="1"/>
</dbReference>
<feature type="active site" description="Proton acceptor" evidence="10">
    <location>
        <position position="173"/>
    </location>
</feature>
<comment type="caution">
    <text evidence="13">The sequence shown here is derived from an EMBL/GenBank/DDBJ whole genome shotgun (WGS) entry which is preliminary data.</text>
</comment>
<dbReference type="NCBIfam" id="TIGR01882">
    <property type="entry name" value="peptidase-T"/>
    <property type="match status" value="1"/>
</dbReference>
<feature type="domain" description="Peptidase M20 dimerisation" evidence="12">
    <location>
        <begin position="205"/>
        <end position="306"/>
    </location>
</feature>
<dbReference type="Proteomes" id="UP000322025">
    <property type="component" value="Unassembled WGS sequence"/>
</dbReference>
<proteinExistence type="inferred from homology"/>
<dbReference type="InterPro" id="IPR002933">
    <property type="entry name" value="Peptidase_M20"/>
</dbReference>
<evidence type="ECO:0000256" key="3">
    <source>
        <dbReference type="ARBA" id="ARBA00022438"/>
    </source>
</evidence>
<feature type="binding site" evidence="11">
    <location>
        <position position="378"/>
    </location>
    <ligand>
        <name>Zn(2+)</name>
        <dbReference type="ChEBI" id="CHEBI:29105"/>
        <label>2</label>
    </ligand>
</feature>
<keyword evidence="4" id="KW-0645">Protease</keyword>
<dbReference type="Gene3D" id="3.30.70.360">
    <property type="match status" value="1"/>
</dbReference>
<dbReference type="Pfam" id="PF07687">
    <property type="entry name" value="M20_dimer"/>
    <property type="match status" value="1"/>
</dbReference>
<evidence type="ECO:0000256" key="5">
    <source>
        <dbReference type="ARBA" id="ARBA00022723"/>
    </source>
</evidence>
<evidence type="ECO:0000256" key="4">
    <source>
        <dbReference type="ARBA" id="ARBA00022670"/>
    </source>
</evidence>
<keyword evidence="6 13" id="KW-0378">Hydrolase</keyword>
<evidence type="ECO:0000259" key="12">
    <source>
        <dbReference type="Pfam" id="PF07687"/>
    </source>
</evidence>
<keyword evidence="3 13" id="KW-0031">Aminopeptidase</keyword>
<dbReference type="GO" id="GO:0045148">
    <property type="term" value="F:tripeptide aminopeptidase activity"/>
    <property type="evidence" value="ECO:0007669"/>
    <property type="project" value="UniProtKB-UniRule"/>
</dbReference>
<evidence type="ECO:0000313" key="14">
    <source>
        <dbReference type="Proteomes" id="UP000322025"/>
    </source>
</evidence>
<dbReference type="InterPro" id="IPR036264">
    <property type="entry name" value="Bact_exopeptidase_dim_dom"/>
</dbReference>
<evidence type="ECO:0000256" key="11">
    <source>
        <dbReference type="PIRSR" id="PIRSR037215-2"/>
    </source>
</evidence>
<evidence type="ECO:0000256" key="9">
    <source>
        <dbReference type="NCBIfam" id="TIGR01882"/>
    </source>
</evidence>
<dbReference type="AlphaFoldDB" id="A0A5M9I164"/>
<feature type="binding site" evidence="11">
    <location>
        <position position="140"/>
    </location>
    <ligand>
        <name>Zn(2+)</name>
        <dbReference type="ChEBI" id="CHEBI:29105"/>
        <label>2</label>
    </ligand>
</feature>
<evidence type="ECO:0000313" key="13">
    <source>
        <dbReference type="EMBL" id="KAA8502920.1"/>
    </source>
</evidence>
<dbReference type="EMBL" id="VMSO01000001">
    <property type="protein sequence ID" value="KAA8502920.1"/>
    <property type="molecule type" value="Genomic_DNA"/>
</dbReference>
<keyword evidence="7 11" id="KW-0862">Zinc</keyword>
<organism evidence="13 14">
    <name type="scientific">Mediterraneibacter catenae</name>
    <dbReference type="NCBI Taxonomy" id="2594882"/>
    <lineage>
        <taxon>Bacteria</taxon>
        <taxon>Bacillati</taxon>
        <taxon>Bacillota</taxon>
        <taxon>Clostridia</taxon>
        <taxon>Lachnospirales</taxon>
        <taxon>Lachnospiraceae</taxon>
        <taxon>Mediterraneibacter</taxon>
    </lineage>
</organism>
<evidence type="ECO:0000256" key="10">
    <source>
        <dbReference type="PIRSR" id="PIRSR037215-1"/>
    </source>
</evidence>
<dbReference type="PROSITE" id="PS00759">
    <property type="entry name" value="ARGE_DAPE_CPG2_2"/>
    <property type="match status" value="1"/>
</dbReference>
<dbReference type="Gene3D" id="3.40.630.10">
    <property type="entry name" value="Zn peptidases"/>
    <property type="match status" value="1"/>
</dbReference>
<dbReference type="PROSITE" id="PS00758">
    <property type="entry name" value="ARGE_DAPE_CPG2_1"/>
    <property type="match status" value="1"/>
</dbReference>
<dbReference type="Pfam" id="PF01546">
    <property type="entry name" value="Peptidase_M20"/>
    <property type="match status" value="1"/>
</dbReference>
<name>A0A5M9I164_9FIRM</name>
<evidence type="ECO:0000256" key="1">
    <source>
        <dbReference type="ARBA" id="ARBA00000870"/>
    </source>
</evidence>
<dbReference type="PANTHER" id="PTHR42994:SF1">
    <property type="entry name" value="PEPTIDASE T"/>
    <property type="match status" value="1"/>
</dbReference>
<dbReference type="SUPFAM" id="SSF53187">
    <property type="entry name" value="Zn-dependent exopeptidases"/>
    <property type="match status" value="1"/>
</dbReference>
<reference evidence="13 14" key="1">
    <citation type="submission" date="2019-07" db="EMBL/GenBank/DDBJ databases">
        <authorList>
            <person name="Wongkuna S."/>
            <person name="Scaria J."/>
        </authorList>
    </citation>
    <scope>NUCLEOTIDE SEQUENCE [LARGE SCALE GENOMIC DNA]</scope>
    <source>
        <strain evidence="13 14">SW178</strain>
    </source>
</reference>
<feature type="active site" evidence="10">
    <location>
        <position position="80"/>
    </location>
</feature>
<dbReference type="GO" id="GO:0008237">
    <property type="term" value="F:metallopeptidase activity"/>
    <property type="evidence" value="ECO:0007669"/>
    <property type="project" value="UniProtKB-KW"/>
</dbReference>
<evidence type="ECO:0000256" key="7">
    <source>
        <dbReference type="ARBA" id="ARBA00022833"/>
    </source>
</evidence>
<feature type="binding site" evidence="11">
    <location>
        <position position="174"/>
    </location>
    <ligand>
        <name>Zn(2+)</name>
        <dbReference type="ChEBI" id="CHEBI:29105"/>
        <label>2</label>
    </ligand>
</feature>
<feature type="binding site" evidence="11">
    <location>
        <position position="140"/>
    </location>
    <ligand>
        <name>Zn(2+)</name>
        <dbReference type="ChEBI" id="CHEBI:29105"/>
        <label>1</label>
    </ligand>
</feature>
<dbReference type="GO" id="GO:0006508">
    <property type="term" value="P:proteolysis"/>
    <property type="evidence" value="ECO:0007669"/>
    <property type="project" value="UniProtKB-UniRule"/>
</dbReference>
<keyword evidence="5 11" id="KW-0479">Metal-binding</keyword>
<dbReference type="EC" id="3.4.11.4" evidence="9"/>